<evidence type="ECO:0000313" key="5">
    <source>
        <dbReference type="Proteomes" id="UP001165085"/>
    </source>
</evidence>
<evidence type="ECO:0000256" key="1">
    <source>
        <dbReference type="ARBA" id="ARBA00022737"/>
    </source>
</evidence>
<sequence>MSAKGLGRSYDLDVDALLEEEDIQDKRARGLKGADVEKGGSGNPMDAKIDGTPFSVLMDQAVKMKTAQQATFRDKFDSWPRFYQNSVFSNEQVLAARKLEDFNERLKVAEKLKQEGNQHLAEDNYLDANHKYEQALSVFVWAENTHPDWKNRGMRDEDLKEGAYTDFKSEAEKNHVEKLMTACYLNLALCCQKSNEHNIAIRACDEVLARYDAKNIKALYRRAISRIAPASSGGLEMEMAIKDLTLANQANPKDKTVALKLKDLKFQMKKQKQLDKKQFKGTFNRGEIYTEDEDLKAREAQEKVRLEAAKAKIEGEGEEDTLERRIFESEALHKVYVRQGRTKEAADLRSTIDHALEMKKKIESERKKSNPLDGSNVDFDNPTPEMIEEAKTRGIDLTDPRVVSMLKTLKAQKEAGSTTDPNVAAQAYHSETRQKLLEMVADMKPAEIKSALLEMDVNIPEGSTNSDYKDFFVDALMEGKKLPEGFQGPPPSPVRIFIFKCLKWLSGGNTSFLGNFRNAFFIMCIILAYRAVTRGGREGGWKMKVPVVEEVKRQGGISVGEWENEEF</sequence>
<dbReference type="InterPro" id="IPR039663">
    <property type="entry name" value="AIP/AIPL1/TTC9"/>
</dbReference>
<reference evidence="5" key="1">
    <citation type="journal article" date="2023" name="Commun. Biol.">
        <title>Genome analysis of Parmales, the sister group of diatoms, reveals the evolutionary specialization of diatoms from phago-mixotrophs to photoautotrophs.</title>
        <authorList>
            <person name="Ban H."/>
            <person name="Sato S."/>
            <person name="Yoshikawa S."/>
            <person name="Yamada K."/>
            <person name="Nakamura Y."/>
            <person name="Ichinomiya M."/>
            <person name="Sato N."/>
            <person name="Blanc-Mathieu R."/>
            <person name="Endo H."/>
            <person name="Kuwata A."/>
            <person name="Ogata H."/>
        </authorList>
    </citation>
    <scope>NUCLEOTIDE SEQUENCE [LARGE SCALE GENOMIC DNA]</scope>
    <source>
        <strain evidence="5">NIES 3701</strain>
    </source>
</reference>
<keyword evidence="2" id="KW-0802">TPR repeat</keyword>
<dbReference type="InterPro" id="IPR011990">
    <property type="entry name" value="TPR-like_helical_dom_sf"/>
</dbReference>
<dbReference type="EMBL" id="BRXY01000178">
    <property type="protein sequence ID" value="GMH74352.1"/>
    <property type="molecule type" value="Genomic_DNA"/>
</dbReference>
<proteinExistence type="predicted"/>
<dbReference type="PANTHER" id="PTHR11242:SF0">
    <property type="entry name" value="TPR_REGION DOMAIN-CONTAINING PROTEIN"/>
    <property type="match status" value="1"/>
</dbReference>
<dbReference type="AlphaFoldDB" id="A0A9W7ALA1"/>
<evidence type="ECO:0000256" key="2">
    <source>
        <dbReference type="ARBA" id="ARBA00022803"/>
    </source>
</evidence>
<gene>
    <name evidence="4" type="ORF">TrST_g7107</name>
</gene>
<evidence type="ECO:0000313" key="4">
    <source>
        <dbReference type="EMBL" id="GMH74352.1"/>
    </source>
</evidence>
<dbReference type="OrthoDB" id="298012at2759"/>
<keyword evidence="5" id="KW-1185">Reference proteome</keyword>
<comment type="caution">
    <text evidence="4">The sequence shown here is derived from an EMBL/GenBank/DDBJ whole genome shotgun (WGS) entry which is preliminary data.</text>
</comment>
<keyword evidence="1" id="KW-0677">Repeat</keyword>
<organism evidence="4 5">
    <name type="scientific">Triparma strigata</name>
    <dbReference type="NCBI Taxonomy" id="1606541"/>
    <lineage>
        <taxon>Eukaryota</taxon>
        <taxon>Sar</taxon>
        <taxon>Stramenopiles</taxon>
        <taxon>Ochrophyta</taxon>
        <taxon>Bolidophyceae</taxon>
        <taxon>Parmales</taxon>
        <taxon>Triparmaceae</taxon>
        <taxon>Triparma</taxon>
    </lineage>
</organism>
<dbReference type="PANTHER" id="PTHR11242">
    <property type="entry name" value="ARYL HYDROCARBON RECEPTOR INTERACTING PROTEIN RELATED"/>
    <property type="match status" value="1"/>
</dbReference>
<name>A0A9W7ALA1_9STRA</name>
<evidence type="ECO:0000256" key="3">
    <source>
        <dbReference type="SAM" id="MobiDB-lite"/>
    </source>
</evidence>
<dbReference type="SUPFAM" id="SSF48452">
    <property type="entry name" value="TPR-like"/>
    <property type="match status" value="1"/>
</dbReference>
<protein>
    <submittedName>
        <fullName evidence="4">Uncharacterized protein</fullName>
    </submittedName>
</protein>
<dbReference type="Gene3D" id="1.25.40.10">
    <property type="entry name" value="Tetratricopeptide repeat domain"/>
    <property type="match status" value="1"/>
</dbReference>
<dbReference type="Proteomes" id="UP001165085">
    <property type="component" value="Unassembled WGS sequence"/>
</dbReference>
<feature type="region of interest" description="Disordered" evidence="3">
    <location>
        <begin position="362"/>
        <end position="382"/>
    </location>
</feature>
<accession>A0A9W7ALA1</accession>